<reference evidence="2 3" key="1">
    <citation type="submission" date="2020-10" db="EMBL/GenBank/DDBJ databases">
        <title>Complete genome sequence of Corynebacterium massiliense DSM 45435, type strain of Corynebacterium massiliense.</title>
        <authorList>
            <person name="Busche T."/>
            <person name="Kalinowski J."/>
            <person name="Ruckert C."/>
        </authorList>
    </citation>
    <scope>NUCLEOTIDE SEQUENCE [LARGE SCALE GENOMIC DNA]</scope>
    <source>
        <strain evidence="2 3">DSM 45435</strain>
    </source>
</reference>
<organism evidence="2 3">
    <name type="scientific">Corynebacterium massiliense DSM 45435</name>
    <dbReference type="NCBI Taxonomy" id="1121364"/>
    <lineage>
        <taxon>Bacteria</taxon>
        <taxon>Bacillati</taxon>
        <taxon>Actinomycetota</taxon>
        <taxon>Actinomycetes</taxon>
        <taxon>Mycobacteriales</taxon>
        <taxon>Corynebacteriaceae</taxon>
        <taxon>Corynebacterium</taxon>
    </lineage>
</organism>
<feature type="compositionally biased region" description="Low complexity" evidence="1">
    <location>
        <begin position="65"/>
        <end position="97"/>
    </location>
</feature>
<dbReference type="Proteomes" id="UP001220064">
    <property type="component" value="Chromosome"/>
</dbReference>
<feature type="compositionally biased region" description="Acidic residues" evidence="1">
    <location>
        <begin position="115"/>
        <end position="124"/>
    </location>
</feature>
<protein>
    <recommendedName>
        <fullName evidence="4">DUF732 domain-containing protein</fullName>
    </recommendedName>
</protein>
<dbReference type="PROSITE" id="PS51257">
    <property type="entry name" value="PROKAR_LIPOPROTEIN"/>
    <property type="match status" value="1"/>
</dbReference>
<sequence>MRSPAKPTSALRRVARRGAAIACVAATWGIVACGSATVDGNSGGKDGNNATGTEQSVAPLDRGQSSSESPNSEDPSSESSSAEPSSKSKGGNAAEAGAGAGAGAGEDRGAREVDDIPEPEDNTSPEDKKYLDFLNDKKVDTKDAEGQITSAAMTVCSEDTVTLPAVAGQLIAQERTDMEHGELVRLMTDEAKEIYC</sequence>
<keyword evidence="3" id="KW-1185">Reference proteome</keyword>
<gene>
    <name evidence="2" type="ORF">CMASS_09690</name>
</gene>
<dbReference type="RefSeq" id="WP_022863516.1">
    <property type="nucleotide sequence ID" value="NZ_ATVG01000011.1"/>
</dbReference>
<evidence type="ECO:0000313" key="3">
    <source>
        <dbReference type="Proteomes" id="UP001220064"/>
    </source>
</evidence>
<feature type="compositionally biased region" description="Basic and acidic residues" evidence="1">
    <location>
        <begin position="105"/>
        <end position="114"/>
    </location>
</feature>
<dbReference type="EMBL" id="CP063189">
    <property type="protein sequence ID" value="WCZ33349.1"/>
    <property type="molecule type" value="Genomic_DNA"/>
</dbReference>
<feature type="region of interest" description="Disordered" evidence="1">
    <location>
        <begin position="35"/>
        <end position="130"/>
    </location>
</feature>
<name>A0ABY7U9H7_9CORY</name>
<evidence type="ECO:0000313" key="2">
    <source>
        <dbReference type="EMBL" id="WCZ33349.1"/>
    </source>
</evidence>
<proteinExistence type="predicted"/>
<evidence type="ECO:0000256" key="1">
    <source>
        <dbReference type="SAM" id="MobiDB-lite"/>
    </source>
</evidence>
<accession>A0ABY7U9H7</accession>
<evidence type="ECO:0008006" key="4">
    <source>
        <dbReference type="Google" id="ProtNLM"/>
    </source>
</evidence>